<name>A0A1M5Z7K6_9FIRM</name>
<dbReference type="EMBL" id="FQXJ01000010">
    <property type="protein sequence ID" value="SHI20219.1"/>
    <property type="molecule type" value="Genomic_DNA"/>
</dbReference>
<dbReference type="PANTHER" id="PTHR34351">
    <property type="entry name" value="SLR1927 PROTEIN-RELATED"/>
    <property type="match status" value="1"/>
</dbReference>
<feature type="transmembrane region" description="Helical" evidence="1">
    <location>
        <begin position="36"/>
        <end position="55"/>
    </location>
</feature>
<keyword evidence="1" id="KW-0812">Transmembrane</keyword>
<evidence type="ECO:0000313" key="3">
    <source>
        <dbReference type="Proteomes" id="UP000183954"/>
    </source>
</evidence>
<evidence type="ECO:0000256" key="1">
    <source>
        <dbReference type="SAM" id="Phobius"/>
    </source>
</evidence>
<proteinExistence type="predicted"/>
<dbReference type="Proteomes" id="UP000183954">
    <property type="component" value="Unassembled WGS sequence"/>
</dbReference>
<dbReference type="STRING" id="1121420.SAMN02746098_03066"/>
<dbReference type="PANTHER" id="PTHR34351:SF2">
    <property type="entry name" value="DUF58 DOMAIN-CONTAINING PROTEIN"/>
    <property type="match status" value="1"/>
</dbReference>
<dbReference type="AlphaFoldDB" id="A0A1M5Z7K6"/>
<keyword evidence="1" id="KW-0472">Membrane</keyword>
<organism evidence="2 3">
    <name type="scientific">Desulfosporosinus lacus DSM 15449</name>
    <dbReference type="NCBI Taxonomy" id="1121420"/>
    <lineage>
        <taxon>Bacteria</taxon>
        <taxon>Bacillati</taxon>
        <taxon>Bacillota</taxon>
        <taxon>Clostridia</taxon>
        <taxon>Eubacteriales</taxon>
        <taxon>Desulfitobacteriaceae</taxon>
        <taxon>Desulfosporosinus</taxon>
    </lineage>
</organism>
<sequence length="373" mass="42156">MEKPLAIPNLTSVFTLLLSRFVLLIIFLYLLKVRNFLPAFLLLIIIIIIEIASLWSKAGLSKLKVETKFKPLQLFPGEETVFSISMENKKWLPGLYNWSQSLTSILQLSPQDPETMGDIQGQVYLGPNAKTIVSHQFAVHRRGYYKIPALRLYSRDVLGLFYRQAYWGGTKSVIVYPRLLALEEIKTHPSDFSGLERDKRPFLFDPIMFVGLREYTPDMPARSIHWKASAKQDRLLARIIESSASLQICIAIDAEDFIQPEPQENLFEEALSVAASLAVWADNSRIPFGLIANMPKKEQPGAVILPVNRDFDQVRLVLESLARAEFAVLGSLEDILKSEAYHLPWGTTLIVIGSSPPKHMPSAISQVIFYSIQ</sequence>
<gene>
    <name evidence="2" type="ORF">SAMN02746098_03066</name>
</gene>
<reference evidence="3" key="1">
    <citation type="submission" date="2016-11" db="EMBL/GenBank/DDBJ databases">
        <authorList>
            <person name="Varghese N."/>
            <person name="Submissions S."/>
        </authorList>
    </citation>
    <scope>NUCLEOTIDE SEQUENCE [LARGE SCALE GENOMIC DNA]</scope>
    <source>
        <strain evidence="3">DSM 15449</strain>
    </source>
</reference>
<keyword evidence="1" id="KW-1133">Transmembrane helix</keyword>
<dbReference type="RefSeq" id="WP_073030587.1">
    <property type="nucleotide sequence ID" value="NZ_FQXJ01000010.1"/>
</dbReference>
<evidence type="ECO:0000313" key="2">
    <source>
        <dbReference type="EMBL" id="SHI20219.1"/>
    </source>
</evidence>
<feature type="transmembrane region" description="Helical" evidence="1">
    <location>
        <begin position="12"/>
        <end position="30"/>
    </location>
</feature>
<keyword evidence="3" id="KW-1185">Reference proteome</keyword>
<dbReference type="OrthoDB" id="9789943at2"/>
<accession>A0A1M5Z7K6</accession>
<protein>
    <submittedName>
        <fullName evidence="2">Uncharacterized conserved protein, DUF58 family, contains vWF domain</fullName>
    </submittedName>
</protein>